<comment type="caution">
    <text evidence="1">The sequence shown here is derived from an EMBL/GenBank/DDBJ whole genome shotgun (WGS) entry which is preliminary data.</text>
</comment>
<proteinExistence type="predicted"/>
<dbReference type="AlphaFoldDB" id="A0A0F9R1Z2"/>
<dbReference type="EMBL" id="LAZR01003349">
    <property type="protein sequence ID" value="KKN19291.1"/>
    <property type="molecule type" value="Genomic_DNA"/>
</dbReference>
<protein>
    <submittedName>
        <fullName evidence="1">Uncharacterized protein</fullName>
    </submittedName>
</protein>
<evidence type="ECO:0000313" key="1">
    <source>
        <dbReference type="EMBL" id="KKN19291.1"/>
    </source>
</evidence>
<gene>
    <name evidence="1" type="ORF">LCGC14_0947200</name>
</gene>
<organism evidence="1">
    <name type="scientific">marine sediment metagenome</name>
    <dbReference type="NCBI Taxonomy" id="412755"/>
    <lineage>
        <taxon>unclassified sequences</taxon>
        <taxon>metagenomes</taxon>
        <taxon>ecological metagenomes</taxon>
    </lineage>
</organism>
<accession>A0A0F9R1Z2</accession>
<sequence>MKRYNLCLVEQDTKKIVHEIKLIYSTPYINEDVFIDNPIHTTFIELENAIAKENKNV</sequence>
<name>A0A0F9R1Z2_9ZZZZ</name>
<reference evidence="1" key="1">
    <citation type="journal article" date="2015" name="Nature">
        <title>Complex archaea that bridge the gap between prokaryotes and eukaryotes.</title>
        <authorList>
            <person name="Spang A."/>
            <person name="Saw J.H."/>
            <person name="Jorgensen S.L."/>
            <person name="Zaremba-Niedzwiedzka K."/>
            <person name="Martijn J."/>
            <person name="Lind A.E."/>
            <person name="van Eijk R."/>
            <person name="Schleper C."/>
            <person name="Guy L."/>
            <person name="Ettema T.J."/>
        </authorList>
    </citation>
    <scope>NUCLEOTIDE SEQUENCE</scope>
</reference>